<accession>A0A180GUB5</accession>
<name>A0A180GUB5_PUCT1</name>
<reference evidence="2" key="2">
    <citation type="submission" date="2016-05" db="EMBL/GenBank/DDBJ databases">
        <title>Comparative analysis highlights variable genome content of wheat rusts and divergence of the mating loci.</title>
        <authorList>
            <person name="Cuomo C.A."/>
            <person name="Bakkeren G."/>
            <person name="Szabo L."/>
            <person name="Khalil H."/>
            <person name="Joly D."/>
            <person name="Goldberg J."/>
            <person name="Young S."/>
            <person name="Zeng Q."/>
            <person name="Fellers J."/>
        </authorList>
    </citation>
    <scope>NUCLEOTIDE SEQUENCE [LARGE SCALE GENOMIC DNA]</scope>
    <source>
        <strain evidence="2">1-1 BBBD Race 1</strain>
    </source>
</reference>
<feature type="region of interest" description="Disordered" evidence="1">
    <location>
        <begin position="253"/>
        <end position="330"/>
    </location>
</feature>
<reference evidence="3" key="4">
    <citation type="submission" date="2025-05" db="UniProtKB">
        <authorList>
            <consortium name="EnsemblFungi"/>
        </authorList>
    </citation>
    <scope>IDENTIFICATION</scope>
    <source>
        <strain evidence="3">isolate 1-1 / race 1 (BBBD)</strain>
    </source>
</reference>
<dbReference type="AlphaFoldDB" id="A0A180GUB5"/>
<sequence>MVEEMVKRTNKRLNRAPDNQTAIQVQGLNTLDAEDCAVVEGPAVKENLSRSSWQPQWLKPFDKKFEIKQLKPLKKETDLLLKIYGQMGFTLNAPVKPDILRASSSNAFNHNIREFRGPIPLTIFDKNWQRDAIQWYTNRRSKGDEKDGNYIGYKYPNKWSQSFSKWTTNHQNFYITFRDLYGYPEFAEWILLHKENVDKIFGEEGFMTAFQYDMILESGAISAVDISMFCKDVKQEAWRITLTLGENNETDNPYAIGGENYRYDPNTGKPRVKNQKGGEDQWKHNSGSSHGKGSYCGRGSGQWSQERRNSDYGGYNDFHQAEEGYNKRPRDHGYGDYDYHRSNDSGFNHCGGYSCERGRYGRDQGPSRLFKKKDHLSLAKEKEF</sequence>
<proteinExistence type="predicted"/>
<evidence type="ECO:0000313" key="2">
    <source>
        <dbReference type="EMBL" id="OAV95968.1"/>
    </source>
</evidence>
<evidence type="ECO:0000256" key="1">
    <source>
        <dbReference type="SAM" id="MobiDB-lite"/>
    </source>
</evidence>
<dbReference type="EnsemblFungi" id="PTTG_26478-t43_1">
    <property type="protein sequence ID" value="PTTG_26478-t43_1-p1"/>
    <property type="gene ID" value="PTTG_26478"/>
</dbReference>
<feature type="region of interest" description="Disordered" evidence="1">
    <location>
        <begin position="361"/>
        <end position="384"/>
    </location>
</feature>
<evidence type="ECO:0000313" key="4">
    <source>
        <dbReference type="Proteomes" id="UP000005240"/>
    </source>
</evidence>
<feature type="compositionally biased region" description="Basic and acidic residues" evidence="1">
    <location>
        <begin position="319"/>
        <end position="330"/>
    </location>
</feature>
<evidence type="ECO:0000313" key="3">
    <source>
        <dbReference type="EnsemblFungi" id="PTTG_26478-t43_1-p1"/>
    </source>
</evidence>
<reference evidence="3 4" key="3">
    <citation type="journal article" date="2017" name="G3 (Bethesda)">
        <title>Comparative analysis highlights variable genome content of wheat rusts and divergence of the mating loci.</title>
        <authorList>
            <person name="Cuomo C.A."/>
            <person name="Bakkeren G."/>
            <person name="Khalil H.B."/>
            <person name="Panwar V."/>
            <person name="Joly D."/>
            <person name="Linning R."/>
            <person name="Sakthikumar S."/>
            <person name="Song X."/>
            <person name="Adiconis X."/>
            <person name="Fan L."/>
            <person name="Goldberg J.M."/>
            <person name="Levin J.Z."/>
            <person name="Young S."/>
            <person name="Zeng Q."/>
            <person name="Anikster Y."/>
            <person name="Bruce M."/>
            <person name="Wang M."/>
            <person name="Yin C."/>
            <person name="McCallum B."/>
            <person name="Szabo L.J."/>
            <person name="Hulbert S."/>
            <person name="Chen X."/>
            <person name="Fellers J.P."/>
        </authorList>
    </citation>
    <scope>NUCLEOTIDE SEQUENCE</scope>
    <source>
        <strain evidence="3">isolate 1-1 / race 1 (BBBD)</strain>
        <strain evidence="4">Isolate 1-1 / race 1 (BBBD)</strain>
    </source>
</reference>
<keyword evidence="4" id="KW-1185">Reference proteome</keyword>
<reference evidence="2" key="1">
    <citation type="submission" date="2009-11" db="EMBL/GenBank/DDBJ databases">
        <authorList>
            <consortium name="The Broad Institute Genome Sequencing Platform"/>
            <person name="Ward D."/>
            <person name="Feldgarden M."/>
            <person name="Earl A."/>
            <person name="Young S.K."/>
            <person name="Zeng Q."/>
            <person name="Koehrsen M."/>
            <person name="Alvarado L."/>
            <person name="Berlin A."/>
            <person name="Bochicchio J."/>
            <person name="Borenstein D."/>
            <person name="Chapman S.B."/>
            <person name="Chen Z."/>
            <person name="Engels R."/>
            <person name="Freedman E."/>
            <person name="Gellesch M."/>
            <person name="Goldberg J."/>
            <person name="Griggs A."/>
            <person name="Gujja S."/>
            <person name="Heilman E."/>
            <person name="Heiman D."/>
            <person name="Hepburn T."/>
            <person name="Howarth C."/>
            <person name="Jen D."/>
            <person name="Larson L."/>
            <person name="Lewis B."/>
            <person name="Mehta T."/>
            <person name="Park D."/>
            <person name="Pearson M."/>
            <person name="Roberts A."/>
            <person name="Saif S."/>
            <person name="Shea T."/>
            <person name="Shenoy N."/>
            <person name="Sisk P."/>
            <person name="Stolte C."/>
            <person name="Sykes S."/>
            <person name="Thomson T."/>
            <person name="Walk T."/>
            <person name="White J."/>
            <person name="Yandava C."/>
            <person name="Izard J."/>
            <person name="Baranova O.V."/>
            <person name="Blanton J.M."/>
            <person name="Tanner A.C."/>
            <person name="Dewhirst F.E."/>
            <person name="Haas B."/>
            <person name="Nusbaum C."/>
            <person name="Birren B."/>
        </authorList>
    </citation>
    <scope>NUCLEOTIDE SEQUENCE [LARGE SCALE GENOMIC DNA]</scope>
    <source>
        <strain evidence="2">1-1 BBBD Race 1</strain>
    </source>
</reference>
<feature type="compositionally biased region" description="Low complexity" evidence="1">
    <location>
        <begin position="284"/>
        <end position="293"/>
    </location>
</feature>
<organism evidence="2">
    <name type="scientific">Puccinia triticina (isolate 1-1 / race 1 (BBBD))</name>
    <name type="common">Brown leaf rust fungus</name>
    <dbReference type="NCBI Taxonomy" id="630390"/>
    <lineage>
        <taxon>Eukaryota</taxon>
        <taxon>Fungi</taxon>
        <taxon>Dikarya</taxon>
        <taxon>Basidiomycota</taxon>
        <taxon>Pucciniomycotina</taxon>
        <taxon>Pucciniomycetes</taxon>
        <taxon>Pucciniales</taxon>
        <taxon>Pucciniaceae</taxon>
        <taxon>Puccinia</taxon>
    </lineage>
</organism>
<feature type="compositionally biased region" description="Basic and acidic residues" evidence="1">
    <location>
        <begin position="375"/>
        <end position="384"/>
    </location>
</feature>
<dbReference type="EMBL" id="ADAS02000023">
    <property type="protein sequence ID" value="OAV95968.1"/>
    <property type="molecule type" value="Genomic_DNA"/>
</dbReference>
<dbReference type="OrthoDB" id="2507145at2759"/>
<protein>
    <submittedName>
        <fullName evidence="2 3">Uncharacterized protein</fullName>
    </submittedName>
</protein>
<dbReference type="Proteomes" id="UP000005240">
    <property type="component" value="Unassembled WGS sequence"/>
</dbReference>
<gene>
    <name evidence="2" type="ORF">PTTG_26478</name>
</gene>
<dbReference type="VEuPathDB" id="FungiDB:PTTG_26478"/>